<evidence type="ECO:0000313" key="1">
    <source>
        <dbReference type="EMBL" id="BAT99371.1"/>
    </source>
</evidence>
<sequence length="158" mass="17751">MNVVKGRARNGTEKICVQERRGVSRGRHAGGSTKREDPVVMEAAPPITAKLSSMQKDTADWEKLMDVLGQNLSAEEIWAPALDWASCSILKKKKDWPELKRDDAVLVGEVDTAFLGGPYLAIHLKKMRLIIKLGFLESDSRERERKRLHGLQDVDTED</sequence>
<gene>
    <name evidence="1" type="primary">Vigan.10G079200</name>
    <name evidence="1" type="ORF">VIGAN_10079200</name>
</gene>
<reference evidence="1 2" key="1">
    <citation type="journal article" date="2015" name="Sci. Rep.">
        <title>The power of single molecule real-time sequencing technology in the de novo assembly of a eukaryotic genome.</title>
        <authorList>
            <person name="Sakai H."/>
            <person name="Naito K."/>
            <person name="Ogiso-Tanaka E."/>
            <person name="Takahashi Y."/>
            <person name="Iseki K."/>
            <person name="Muto C."/>
            <person name="Satou K."/>
            <person name="Teruya K."/>
            <person name="Shiroma A."/>
            <person name="Shimoji M."/>
            <person name="Hirano T."/>
            <person name="Itoh T."/>
            <person name="Kaga A."/>
            <person name="Tomooka N."/>
        </authorList>
    </citation>
    <scope>NUCLEOTIDE SEQUENCE [LARGE SCALE GENOMIC DNA]</scope>
    <source>
        <strain evidence="2">cv. Shumari</strain>
    </source>
</reference>
<proteinExistence type="predicted"/>
<dbReference type="EMBL" id="AP015043">
    <property type="protein sequence ID" value="BAT99371.1"/>
    <property type="molecule type" value="Genomic_DNA"/>
</dbReference>
<dbReference type="AlphaFoldDB" id="A0A0S3T2R5"/>
<name>A0A0S3T2R5_PHAAN</name>
<evidence type="ECO:0000313" key="2">
    <source>
        <dbReference type="Proteomes" id="UP000291084"/>
    </source>
</evidence>
<dbReference type="Proteomes" id="UP000291084">
    <property type="component" value="Chromosome 10"/>
</dbReference>
<organism evidence="1 2">
    <name type="scientific">Vigna angularis var. angularis</name>
    <dbReference type="NCBI Taxonomy" id="157739"/>
    <lineage>
        <taxon>Eukaryota</taxon>
        <taxon>Viridiplantae</taxon>
        <taxon>Streptophyta</taxon>
        <taxon>Embryophyta</taxon>
        <taxon>Tracheophyta</taxon>
        <taxon>Spermatophyta</taxon>
        <taxon>Magnoliopsida</taxon>
        <taxon>eudicotyledons</taxon>
        <taxon>Gunneridae</taxon>
        <taxon>Pentapetalae</taxon>
        <taxon>rosids</taxon>
        <taxon>fabids</taxon>
        <taxon>Fabales</taxon>
        <taxon>Fabaceae</taxon>
        <taxon>Papilionoideae</taxon>
        <taxon>50 kb inversion clade</taxon>
        <taxon>NPAAA clade</taxon>
        <taxon>indigoferoid/millettioid clade</taxon>
        <taxon>Phaseoleae</taxon>
        <taxon>Vigna</taxon>
    </lineage>
</organism>
<keyword evidence="2" id="KW-1185">Reference proteome</keyword>
<protein>
    <submittedName>
        <fullName evidence="1">Uncharacterized protein</fullName>
    </submittedName>
</protein>
<accession>A0A0S3T2R5</accession>